<feature type="binding site" evidence="8">
    <location>
        <position position="221"/>
    </location>
    <ligand>
        <name>Zn(2+)</name>
        <dbReference type="ChEBI" id="CHEBI:29105"/>
        <label>1</label>
    </ligand>
</feature>
<dbReference type="InterPro" id="IPR023367">
    <property type="entry name" value="Peptidase_M42_dom2"/>
</dbReference>
<dbReference type="OrthoDB" id="9772053at2"/>
<dbReference type="AlphaFoldDB" id="A0A101XSQ5"/>
<evidence type="ECO:0000256" key="4">
    <source>
        <dbReference type="ARBA" id="ARBA00022723"/>
    </source>
</evidence>
<dbReference type="RefSeq" id="WP_067712875.1">
    <property type="nucleotide sequence ID" value="NZ_LPVJ01000009.1"/>
</dbReference>
<keyword evidence="3" id="KW-0645">Protease</keyword>
<dbReference type="SUPFAM" id="SSF53187">
    <property type="entry name" value="Zn-dependent exopeptidases"/>
    <property type="match status" value="1"/>
</dbReference>
<keyword evidence="2" id="KW-0031">Aminopeptidase</keyword>
<dbReference type="GO" id="GO:0006508">
    <property type="term" value="P:proteolysis"/>
    <property type="evidence" value="ECO:0007669"/>
    <property type="project" value="UniProtKB-KW"/>
</dbReference>
<evidence type="ECO:0000256" key="1">
    <source>
        <dbReference type="ARBA" id="ARBA00006272"/>
    </source>
</evidence>
<dbReference type="Gene3D" id="3.40.630.10">
    <property type="entry name" value="Zn peptidases"/>
    <property type="match status" value="1"/>
</dbReference>
<organism evidence="9 10">
    <name type="scientific">Ferroacidibacillus organovorans</name>
    <dbReference type="NCBI Taxonomy" id="1765683"/>
    <lineage>
        <taxon>Bacteria</taxon>
        <taxon>Bacillati</taxon>
        <taxon>Bacillota</taxon>
        <taxon>Bacilli</taxon>
        <taxon>Bacillales</taxon>
        <taxon>Alicyclobacillaceae</taxon>
        <taxon>Ferroacidibacillus</taxon>
    </lineage>
</organism>
<comment type="caution">
    <text evidence="9">The sequence shown here is derived from an EMBL/GenBank/DDBJ whole genome shotgun (WGS) entry which is preliminary data.</text>
</comment>
<protein>
    <submittedName>
        <fullName evidence="9">Peptidase M42</fullName>
    </submittedName>
</protein>
<evidence type="ECO:0000256" key="7">
    <source>
        <dbReference type="PIRSR" id="PIRSR001123-1"/>
    </source>
</evidence>
<proteinExistence type="inferred from homology"/>
<dbReference type="Pfam" id="PF05343">
    <property type="entry name" value="Peptidase_M42"/>
    <property type="match status" value="1"/>
</dbReference>
<dbReference type="GO" id="GO:0046872">
    <property type="term" value="F:metal ion binding"/>
    <property type="evidence" value="ECO:0007669"/>
    <property type="project" value="UniProtKB-UniRule"/>
</dbReference>
<dbReference type="SUPFAM" id="SSF101821">
    <property type="entry name" value="Aminopeptidase/glucanase lid domain"/>
    <property type="match status" value="1"/>
</dbReference>
<dbReference type="PANTHER" id="PTHR32481:SF0">
    <property type="entry name" value="AMINOPEPTIDASE YPDE-RELATED"/>
    <property type="match status" value="1"/>
</dbReference>
<dbReference type="CDD" id="cd05656">
    <property type="entry name" value="M42_Frv"/>
    <property type="match status" value="1"/>
</dbReference>
<dbReference type="Gene3D" id="2.40.30.40">
    <property type="entry name" value="Peptidase M42, domain 2"/>
    <property type="match status" value="1"/>
</dbReference>
<feature type="binding site" evidence="8">
    <location>
        <position position="170"/>
    </location>
    <ligand>
        <name>Zn(2+)</name>
        <dbReference type="ChEBI" id="CHEBI:29105"/>
        <label>1</label>
    </ligand>
</feature>
<evidence type="ECO:0000256" key="3">
    <source>
        <dbReference type="ARBA" id="ARBA00022670"/>
    </source>
</evidence>
<feature type="binding site" evidence="8">
    <location>
        <position position="170"/>
    </location>
    <ligand>
        <name>Zn(2+)</name>
        <dbReference type="ChEBI" id="CHEBI:29105"/>
        <label>2</label>
    </ligand>
</feature>
<feature type="active site" description="Proton acceptor" evidence="7">
    <location>
        <position position="198"/>
    </location>
</feature>
<dbReference type="InterPro" id="IPR051464">
    <property type="entry name" value="Peptidase_M42_aminopept"/>
</dbReference>
<comment type="cofactor">
    <cofactor evidence="8">
        <name>a divalent metal cation</name>
        <dbReference type="ChEBI" id="CHEBI:60240"/>
    </cofactor>
    <text evidence="8">Binds 2 divalent metal cations per subunit.</text>
</comment>
<evidence type="ECO:0000256" key="2">
    <source>
        <dbReference type="ARBA" id="ARBA00022438"/>
    </source>
</evidence>
<keyword evidence="10" id="KW-1185">Reference proteome</keyword>
<dbReference type="GO" id="GO:0004177">
    <property type="term" value="F:aminopeptidase activity"/>
    <property type="evidence" value="ECO:0007669"/>
    <property type="project" value="UniProtKB-UniRule"/>
</dbReference>
<reference evidence="9 10" key="1">
    <citation type="submission" date="2015-12" db="EMBL/GenBank/DDBJ databases">
        <title>Draft genome sequence of Acidibacillus ferrooxidans ITV001, isolated from a chalcopyrite acid mine drainage site in Brazil.</title>
        <authorList>
            <person name="Dall'Agnol H."/>
            <person name="Nancucheo I."/>
            <person name="Johnson B."/>
            <person name="Oliveira R."/>
            <person name="Leite L."/>
            <person name="Pylro V."/>
            <person name="Nunes G.L."/>
            <person name="Tzotzos G."/>
            <person name="Fernandes G.R."/>
            <person name="Dutra J."/>
            <person name="Orellana S.C."/>
            <person name="Oliveira G."/>
        </authorList>
    </citation>
    <scope>NUCLEOTIDE SEQUENCE [LARGE SCALE GENOMIC DNA]</scope>
    <source>
        <strain evidence="10">ITV01</strain>
    </source>
</reference>
<evidence type="ECO:0000256" key="5">
    <source>
        <dbReference type="ARBA" id="ARBA00022801"/>
    </source>
</evidence>
<dbReference type="PIRSF" id="PIRSF001123">
    <property type="entry name" value="PepA_GA"/>
    <property type="match status" value="1"/>
</dbReference>
<dbReference type="EMBL" id="LPVJ01000009">
    <property type="protein sequence ID" value="KUO96864.1"/>
    <property type="molecule type" value="Genomic_DNA"/>
</dbReference>
<feature type="binding site" evidence="8">
    <location>
        <position position="309"/>
    </location>
    <ligand>
        <name>Zn(2+)</name>
        <dbReference type="ChEBI" id="CHEBI:29105"/>
        <label>2</label>
    </ligand>
</feature>
<feature type="binding site" evidence="8">
    <location>
        <position position="60"/>
    </location>
    <ligand>
        <name>Zn(2+)</name>
        <dbReference type="ChEBI" id="CHEBI:29105"/>
        <label>1</label>
    </ligand>
</feature>
<evidence type="ECO:0000256" key="6">
    <source>
        <dbReference type="PIRNR" id="PIRNR001123"/>
    </source>
</evidence>
<name>A0A101XSQ5_9BACL</name>
<comment type="similarity">
    <text evidence="1 6">Belongs to the peptidase M42 family.</text>
</comment>
<accession>A0A101XSQ5</accession>
<dbReference type="Proteomes" id="UP000053557">
    <property type="component" value="Unassembled WGS sequence"/>
</dbReference>
<dbReference type="InterPro" id="IPR008007">
    <property type="entry name" value="Peptidase_M42"/>
</dbReference>
<evidence type="ECO:0000313" key="10">
    <source>
        <dbReference type="Proteomes" id="UP000053557"/>
    </source>
</evidence>
<keyword evidence="4 8" id="KW-0479">Metal-binding</keyword>
<feature type="binding site" evidence="8">
    <location>
        <position position="199"/>
    </location>
    <ligand>
        <name>Zn(2+)</name>
        <dbReference type="ChEBI" id="CHEBI:29105"/>
        <label>2</label>
    </ligand>
</feature>
<evidence type="ECO:0000313" key="9">
    <source>
        <dbReference type="EMBL" id="KUO96864.1"/>
    </source>
</evidence>
<keyword evidence="5" id="KW-0378">Hydrolase</keyword>
<evidence type="ECO:0000256" key="8">
    <source>
        <dbReference type="PIRSR" id="PIRSR001123-2"/>
    </source>
</evidence>
<gene>
    <name evidence="9" type="ORF">ATW55_08640</name>
</gene>
<sequence>MLLKELTEAFGPSGFEGEVRDLIRREAAPYAERITTDTLGSLIIEKNTQQKGPKVLLAAHMDEVSFMIVGIEESGLLRFRPIGGVDPRILVSKVLHVGPKRISGVIGAKAIHLQKPEERKKPLGLSQLFIDIGASTKAEAEAHIAIGDTAVFATRYEEYGERRAKAKSFDDRVGCAILLEALKEDIKLPLVAAFTVQEEIGLRGAGPVAFHTKPDLAIVLEGTVCFDVVDAPAHGESTILGAGPALTLVDSRTVAHRPFRSYVKKLAEENGIPVQMRRVKGGSNDNGVIHLTQGGIVATSISVPVRYIHAPVQSVHLDDVQNAYRLLIAVLRGLEKGGFPL</sequence>
<dbReference type="PANTHER" id="PTHR32481">
    <property type="entry name" value="AMINOPEPTIDASE"/>
    <property type="match status" value="1"/>
</dbReference>